<gene>
    <name evidence="2" type="ORF">UV8b_00371</name>
</gene>
<evidence type="ECO:0000313" key="3">
    <source>
        <dbReference type="Proteomes" id="UP000027002"/>
    </source>
</evidence>
<dbReference type="GeneID" id="66061149"/>
<keyword evidence="3" id="KW-1185">Reference proteome</keyword>
<reference evidence="2" key="1">
    <citation type="submission" date="2020-03" db="EMBL/GenBank/DDBJ databases">
        <title>A mixture of massive structural variations and highly conserved coding sequences in Ustilaginoidea virens genome.</title>
        <authorList>
            <person name="Zhang K."/>
            <person name="Zhao Z."/>
            <person name="Zhang Z."/>
            <person name="Li Y."/>
            <person name="Hsiang T."/>
            <person name="Sun W."/>
        </authorList>
    </citation>
    <scope>NUCLEOTIDE SEQUENCE</scope>
    <source>
        <strain evidence="2">UV-8b</strain>
    </source>
</reference>
<sequence>MTDKRRRGGTRHRDGETLNDGGPPPEKTPEGRQRTPQFDANTYLLDVHEITRDTHTTTAAAVTTTTTITTSRTPRGLAMPWPGWLRCQGCDSAYQELAMSRCLRRAACGKLDAAPSLPRLNPLA</sequence>
<dbReference type="KEGG" id="uvi:66061149"/>
<feature type="compositionally biased region" description="Basic residues" evidence="1">
    <location>
        <begin position="1"/>
        <end position="10"/>
    </location>
</feature>
<dbReference type="RefSeq" id="XP_042993803.1">
    <property type="nucleotide sequence ID" value="XM_043137869.1"/>
</dbReference>
<protein>
    <submittedName>
        <fullName evidence="2">Uncharacterized protein</fullName>
    </submittedName>
</protein>
<dbReference type="Proteomes" id="UP000027002">
    <property type="component" value="Chromosome 1"/>
</dbReference>
<dbReference type="AlphaFoldDB" id="A0A8E5HIM7"/>
<organism evidence="2 3">
    <name type="scientific">Ustilaginoidea virens</name>
    <name type="common">Rice false smut fungus</name>
    <name type="synonym">Villosiclava virens</name>
    <dbReference type="NCBI Taxonomy" id="1159556"/>
    <lineage>
        <taxon>Eukaryota</taxon>
        <taxon>Fungi</taxon>
        <taxon>Dikarya</taxon>
        <taxon>Ascomycota</taxon>
        <taxon>Pezizomycotina</taxon>
        <taxon>Sordariomycetes</taxon>
        <taxon>Hypocreomycetidae</taxon>
        <taxon>Hypocreales</taxon>
        <taxon>Clavicipitaceae</taxon>
        <taxon>Ustilaginoidea</taxon>
    </lineage>
</organism>
<proteinExistence type="predicted"/>
<evidence type="ECO:0000313" key="2">
    <source>
        <dbReference type="EMBL" id="QUC16130.1"/>
    </source>
</evidence>
<evidence type="ECO:0000256" key="1">
    <source>
        <dbReference type="SAM" id="MobiDB-lite"/>
    </source>
</evidence>
<feature type="region of interest" description="Disordered" evidence="1">
    <location>
        <begin position="1"/>
        <end position="37"/>
    </location>
</feature>
<name>A0A8E5HIM7_USTVR</name>
<accession>A0A8E5HIM7</accession>
<dbReference type="EMBL" id="CP072753">
    <property type="protein sequence ID" value="QUC16130.1"/>
    <property type="molecule type" value="Genomic_DNA"/>
</dbReference>